<keyword evidence="1 4" id="KW-0489">Methyltransferase</keyword>
<dbReference type="PANTHER" id="PTHR10509:SF14">
    <property type="entry name" value="CAFFEOYL-COA O-METHYLTRANSFERASE 3-RELATED"/>
    <property type="match status" value="1"/>
</dbReference>
<dbReference type="InterPro" id="IPR050362">
    <property type="entry name" value="Cation-dep_OMT"/>
</dbReference>
<proteinExistence type="predicted"/>
<organism evidence="4 5">
    <name type="scientific">Dongia rigui</name>
    <dbReference type="NCBI Taxonomy" id="940149"/>
    <lineage>
        <taxon>Bacteria</taxon>
        <taxon>Pseudomonadati</taxon>
        <taxon>Pseudomonadota</taxon>
        <taxon>Alphaproteobacteria</taxon>
        <taxon>Rhodospirillales</taxon>
        <taxon>Dongiaceae</taxon>
        <taxon>Dongia</taxon>
    </lineage>
</organism>
<evidence type="ECO:0000256" key="1">
    <source>
        <dbReference type="ARBA" id="ARBA00022603"/>
    </source>
</evidence>
<dbReference type="EMBL" id="JAXCLX010000001">
    <property type="protein sequence ID" value="MDY0870713.1"/>
    <property type="molecule type" value="Genomic_DNA"/>
</dbReference>
<dbReference type="Pfam" id="PF01596">
    <property type="entry name" value="Methyltransf_3"/>
    <property type="match status" value="1"/>
</dbReference>
<evidence type="ECO:0000256" key="3">
    <source>
        <dbReference type="ARBA" id="ARBA00022691"/>
    </source>
</evidence>
<dbReference type="GO" id="GO:0008168">
    <property type="term" value="F:methyltransferase activity"/>
    <property type="evidence" value="ECO:0007669"/>
    <property type="project" value="UniProtKB-KW"/>
</dbReference>
<evidence type="ECO:0000313" key="4">
    <source>
        <dbReference type="EMBL" id="MDY0870713.1"/>
    </source>
</evidence>
<dbReference type="InterPro" id="IPR002935">
    <property type="entry name" value="SAM_O-MeTrfase"/>
</dbReference>
<dbReference type="InterPro" id="IPR029063">
    <property type="entry name" value="SAM-dependent_MTases_sf"/>
</dbReference>
<dbReference type="Proteomes" id="UP001271769">
    <property type="component" value="Unassembled WGS sequence"/>
</dbReference>
<dbReference type="CDD" id="cd02440">
    <property type="entry name" value="AdoMet_MTases"/>
    <property type="match status" value="1"/>
</dbReference>
<evidence type="ECO:0000313" key="5">
    <source>
        <dbReference type="Proteomes" id="UP001271769"/>
    </source>
</evidence>
<dbReference type="GO" id="GO:0032259">
    <property type="term" value="P:methylation"/>
    <property type="evidence" value="ECO:0007669"/>
    <property type="project" value="UniProtKB-KW"/>
</dbReference>
<accession>A0ABU5DTP7</accession>
<evidence type="ECO:0000256" key="2">
    <source>
        <dbReference type="ARBA" id="ARBA00022679"/>
    </source>
</evidence>
<dbReference type="Gene3D" id="3.40.50.150">
    <property type="entry name" value="Vaccinia Virus protein VP39"/>
    <property type="match status" value="1"/>
</dbReference>
<keyword evidence="5" id="KW-1185">Reference proteome</keyword>
<name>A0ABU5DTP7_9PROT</name>
<sequence length="219" mass="24091">MSKEPLQITGQLYDYILKFGFRDDALLQELRAETAKLPASQMQISPEQGQFMALLVQLTGARRALEIGTFTGYSSLSVARALPADGKLTCCDVSKEYTDVARRFWAKAGVDGKIDLRLGPAVETLKDLAKAEAGQFDLAFIDADKTNYRNYYEAVLTLLRPGGAVLIDNVLWGGDVANPSDKEIETVTLRDLNSFIATDPRVDFVLLPIADGLTIARKR</sequence>
<dbReference type="PANTHER" id="PTHR10509">
    <property type="entry name" value="O-METHYLTRANSFERASE-RELATED"/>
    <property type="match status" value="1"/>
</dbReference>
<gene>
    <name evidence="4" type="ORF">SMD31_02225</name>
</gene>
<protein>
    <submittedName>
        <fullName evidence="4">Class I SAM-dependent methyltransferase</fullName>
        <ecNumber evidence="4">2.1.1.-</ecNumber>
    </submittedName>
</protein>
<reference evidence="4 5" key="1">
    <citation type="journal article" date="2013" name="Antonie Van Leeuwenhoek">
        <title>Dongia rigui sp. nov., isolated from freshwater of a large wetland in Korea.</title>
        <authorList>
            <person name="Baik K.S."/>
            <person name="Hwang Y.M."/>
            <person name="Choi J.S."/>
            <person name="Kwon J."/>
            <person name="Seong C.N."/>
        </authorList>
    </citation>
    <scope>NUCLEOTIDE SEQUENCE [LARGE SCALE GENOMIC DNA]</scope>
    <source>
        <strain evidence="4 5">04SU4-P</strain>
    </source>
</reference>
<comment type="caution">
    <text evidence="4">The sequence shown here is derived from an EMBL/GenBank/DDBJ whole genome shotgun (WGS) entry which is preliminary data.</text>
</comment>
<dbReference type="RefSeq" id="WP_320499033.1">
    <property type="nucleotide sequence ID" value="NZ_JAXCLX010000001.1"/>
</dbReference>
<keyword evidence="3" id="KW-0949">S-adenosyl-L-methionine</keyword>
<dbReference type="EC" id="2.1.1.-" evidence="4"/>
<keyword evidence="2 4" id="KW-0808">Transferase</keyword>
<dbReference type="PROSITE" id="PS51682">
    <property type="entry name" value="SAM_OMT_I"/>
    <property type="match status" value="1"/>
</dbReference>
<dbReference type="SUPFAM" id="SSF53335">
    <property type="entry name" value="S-adenosyl-L-methionine-dependent methyltransferases"/>
    <property type="match status" value="1"/>
</dbReference>